<accession>A0A9N8V620</accession>
<feature type="compositionally biased region" description="Basic residues" evidence="2">
    <location>
        <begin position="559"/>
        <end position="575"/>
    </location>
</feature>
<evidence type="ECO:0000313" key="5">
    <source>
        <dbReference type="Proteomes" id="UP000789508"/>
    </source>
</evidence>
<feature type="region of interest" description="Disordered" evidence="2">
    <location>
        <begin position="43"/>
        <end position="69"/>
    </location>
</feature>
<dbReference type="OrthoDB" id="10252032at2759"/>
<keyword evidence="5" id="KW-1185">Reference proteome</keyword>
<feature type="domain" description="Kri1-like C-terminal" evidence="3">
    <location>
        <begin position="414"/>
        <end position="501"/>
    </location>
</feature>
<dbReference type="AlphaFoldDB" id="A0A9N8V620"/>
<feature type="region of interest" description="Disordered" evidence="2">
    <location>
        <begin position="501"/>
        <end position="575"/>
    </location>
</feature>
<evidence type="ECO:0000256" key="2">
    <source>
        <dbReference type="SAM" id="MobiDB-lite"/>
    </source>
</evidence>
<dbReference type="PANTHER" id="PTHR14490">
    <property type="entry name" value="ZINC FINGER, ZZ TYPE"/>
    <property type="match status" value="1"/>
</dbReference>
<protein>
    <submittedName>
        <fullName evidence="4">8730_t:CDS:1</fullName>
    </submittedName>
</protein>
<dbReference type="InterPro" id="IPR018034">
    <property type="entry name" value="Kri1"/>
</dbReference>
<dbReference type="PANTHER" id="PTHR14490:SF5">
    <property type="entry name" value="PROTEIN KRI1 HOMOLOG"/>
    <property type="match status" value="1"/>
</dbReference>
<dbReference type="GO" id="GO:0005730">
    <property type="term" value="C:nucleolus"/>
    <property type="evidence" value="ECO:0007669"/>
    <property type="project" value="TreeGrafter"/>
</dbReference>
<feature type="compositionally biased region" description="Basic and acidic residues" evidence="2">
    <location>
        <begin position="301"/>
        <end position="312"/>
    </location>
</feature>
<comment type="caution">
    <text evidence="4">The sequence shown here is derived from an EMBL/GenBank/DDBJ whole genome shotgun (WGS) entry which is preliminary data.</text>
</comment>
<evidence type="ECO:0000313" key="4">
    <source>
        <dbReference type="EMBL" id="CAG8438802.1"/>
    </source>
</evidence>
<proteinExistence type="inferred from homology"/>
<sequence length="575" mass="68787">MNFDDDDKKLHTLTINSEYARRYEERKRGEEFSKLKEKYGEISVRKIDSEDDDSELSSSEEEDEFGELVTPEIDAQIMKTITAIRAKDPKSQSKPLRIADYQRNVLLENGGIVDEDDDNDYRKKTSNEKRELTHVEEQEQLKNEFKAAFFAADDDAEKEEDFLVERSKTAEELEAEEEDYRKFLLENMKDEKHGILQQWQDLEKDSSQNPDEAFLMDYILNRGWIDKNDKNATRIPTYKELVEEHHDDEEEEDEFEEAVDRFESKYNFRFEEEGSSKIITHSRNIEGSVRRKDTKRKHQRQAREERKEEEKLKKREELKRLKNLKKKEIHEKLMQIKEITGNPNVGFDDVDLEEDFDPEKYDKRMNSVFNEDFYEQEDEDEKPEWDDDIDIDDIKDRKKQKFNEKPRLDDERKRKFDEYLDEYYQLDYEDIVAGIPVRFKYAQVKPTSFGLTPAEIFLSDDRDLNEYIPLKKLAPFRPASVVRKDLKKYSKKKRLQQFRKKLENLEREQPPPNSSWSIKTIKRKAEQDRLKSAEGNKKLKTDNSDEKSSKSDKKNLINGRKKRKPNKSRMTKKFS</sequence>
<dbReference type="Proteomes" id="UP000789508">
    <property type="component" value="Unassembled WGS sequence"/>
</dbReference>
<feature type="region of interest" description="Disordered" evidence="2">
    <location>
        <begin position="110"/>
        <end position="137"/>
    </location>
</feature>
<evidence type="ECO:0000256" key="1">
    <source>
        <dbReference type="ARBA" id="ARBA00007473"/>
    </source>
</evidence>
<dbReference type="GO" id="GO:0000447">
    <property type="term" value="P:endonucleolytic cleavage in ITS1 to separate SSU-rRNA from 5.8S rRNA and LSU-rRNA from tricistronic rRNA transcript (SSU-rRNA, 5.8S rRNA, LSU-rRNA)"/>
    <property type="evidence" value="ECO:0007669"/>
    <property type="project" value="TreeGrafter"/>
</dbReference>
<feature type="compositionally biased region" description="Basic and acidic residues" evidence="2">
    <location>
        <begin position="523"/>
        <end position="555"/>
    </location>
</feature>
<feature type="region of interest" description="Disordered" evidence="2">
    <location>
        <begin position="277"/>
        <end position="312"/>
    </location>
</feature>
<evidence type="ECO:0000259" key="3">
    <source>
        <dbReference type="Pfam" id="PF12936"/>
    </source>
</evidence>
<gene>
    <name evidence="4" type="ORF">ALEPTO_LOCUS127</name>
</gene>
<feature type="compositionally biased region" description="Basic and acidic residues" evidence="2">
    <location>
        <begin position="120"/>
        <end position="137"/>
    </location>
</feature>
<organism evidence="4 5">
    <name type="scientific">Ambispora leptoticha</name>
    <dbReference type="NCBI Taxonomy" id="144679"/>
    <lineage>
        <taxon>Eukaryota</taxon>
        <taxon>Fungi</taxon>
        <taxon>Fungi incertae sedis</taxon>
        <taxon>Mucoromycota</taxon>
        <taxon>Glomeromycotina</taxon>
        <taxon>Glomeromycetes</taxon>
        <taxon>Archaeosporales</taxon>
        <taxon>Ambisporaceae</taxon>
        <taxon>Ambispora</taxon>
    </lineage>
</organism>
<dbReference type="InterPro" id="IPR024626">
    <property type="entry name" value="Kri1-like_C"/>
</dbReference>
<dbReference type="GO" id="GO:0030686">
    <property type="term" value="C:90S preribosome"/>
    <property type="evidence" value="ECO:0007669"/>
    <property type="project" value="TreeGrafter"/>
</dbReference>
<name>A0A9N8V620_9GLOM</name>
<dbReference type="EMBL" id="CAJVPS010000005">
    <property type="protein sequence ID" value="CAG8438802.1"/>
    <property type="molecule type" value="Genomic_DNA"/>
</dbReference>
<dbReference type="Pfam" id="PF05178">
    <property type="entry name" value="Kri1"/>
    <property type="match status" value="1"/>
</dbReference>
<comment type="similarity">
    <text evidence="1">Belongs to the KRI1 family.</text>
</comment>
<dbReference type="Pfam" id="PF12936">
    <property type="entry name" value="Kri1_C"/>
    <property type="match status" value="1"/>
</dbReference>
<reference evidence="4" key="1">
    <citation type="submission" date="2021-06" db="EMBL/GenBank/DDBJ databases">
        <authorList>
            <person name="Kallberg Y."/>
            <person name="Tangrot J."/>
            <person name="Rosling A."/>
        </authorList>
    </citation>
    <scope>NUCLEOTIDE SEQUENCE</scope>
    <source>
        <strain evidence="4">FL130A</strain>
    </source>
</reference>
<feature type="compositionally biased region" description="Acidic residues" evidence="2">
    <location>
        <begin position="49"/>
        <end position="66"/>
    </location>
</feature>